<feature type="binding site" evidence="7 10">
    <location>
        <position position="143"/>
    </location>
    <ligand>
        <name>Mg(2+)</name>
        <dbReference type="ChEBI" id="CHEBI:18420"/>
    </ligand>
</feature>
<dbReference type="InterPro" id="IPR015813">
    <property type="entry name" value="Pyrv/PenolPyrv_kinase-like_dom"/>
</dbReference>
<evidence type="ECO:0000313" key="13">
    <source>
        <dbReference type="Proteomes" id="UP000521748"/>
    </source>
</evidence>
<comment type="function">
    <text evidence="6 7">Catalyzes the reversible reaction in which hydroxymethyl group from 5,10-methylenetetrahydrofolate is transferred onto alpha-ketoisovalerate to form ketopantoate.</text>
</comment>
<evidence type="ECO:0000256" key="9">
    <source>
        <dbReference type="PIRSR" id="PIRSR000388-2"/>
    </source>
</evidence>
<feature type="binding site" evidence="7 9">
    <location>
        <begin position="72"/>
        <end position="73"/>
    </location>
    <ligand>
        <name>3-methyl-2-oxobutanoate</name>
        <dbReference type="ChEBI" id="CHEBI:11851"/>
    </ligand>
</feature>
<organism evidence="12 13">
    <name type="scientific">Psychromicrobium silvestre</name>
    <dbReference type="NCBI Taxonomy" id="1645614"/>
    <lineage>
        <taxon>Bacteria</taxon>
        <taxon>Bacillati</taxon>
        <taxon>Actinomycetota</taxon>
        <taxon>Actinomycetes</taxon>
        <taxon>Micrococcales</taxon>
        <taxon>Micrococcaceae</taxon>
        <taxon>Psychromicrobium</taxon>
    </lineage>
</organism>
<dbReference type="EMBL" id="JACBYQ010000001">
    <property type="protein sequence ID" value="NYE93995.1"/>
    <property type="molecule type" value="Genomic_DNA"/>
</dbReference>
<dbReference type="GO" id="GO:0005737">
    <property type="term" value="C:cytoplasm"/>
    <property type="evidence" value="ECO:0007669"/>
    <property type="project" value="UniProtKB-SubCell"/>
</dbReference>
<feature type="binding site" evidence="7 9">
    <location>
        <position position="141"/>
    </location>
    <ligand>
        <name>3-methyl-2-oxobutanoate</name>
        <dbReference type="ChEBI" id="CHEBI:11851"/>
    </ligand>
</feature>
<sequence length="291" mass="30645">MSSAEIPAPYGTGTQQSGTPSSPAVPSPRKIRTHHLQQFKDQGQKFAMLTAYEQYTAQIFDEAGIEVLLIGDSAANNVYGYETTLPITLDEMIPLCRAVSRSAHRALVVADLPFGCYEASPEQAVAASVRLMKEGLVAAVKMEGGQRFAPHLRAIVDAGIPVMAHIGFTPQSEHALGGYRVQGRGDTGQQVIDDAVALADAGAFSVLMEMVPATVAAAVDAAIAVPTVGIGAGNGTTGQVLVWQDMAGLRGGQVAKFVKQYAELRTTLSEAARSYADEVRSGVFPGPEHSF</sequence>
<comment type="cofactor">
    <cofactor evidence="7 10">
        <name>Mg(2+)</name>
        <dbReference type="ChEBI" id="CHEBI:18420"/>
    </cofactor>
    <text evidence="7 10">Binds 1 Mg(2+) ion per subunit.</text>
</comment>
<dbReference type="InterPro" id="IPR040442">
    <property type="entry name" value="Pyrv_kinase-like_dom_sf"/>
</dbReference>
<feature type="binding site" evidence="7 10">
    <location>
        <position position="111"/>
    </location>
    <ligand>
        <name>Mg(2+)</name>
        <dbReference type="ChEBI" id="CHEBI:18420"/>
    </ligand>
</feature>
<dbReference type="Proteomes" id="UP000521748">
    <property type="component" value="Unassembled WGS sequence"/>
</dbReference>
<dbReference type="AlphaFoldDB" id="A0A7Y9S4J4"/>
<keyword evidence="7 10" id="KW-0479">Metal-binding</keyword>
<gene>
    <name evidence="7" type="primary">panB</name>
    <name evidence="12" type="ORF">FHU41_000216</name>
</gene>
<dbReference type="RefSeq" id="WP_179387818.1">
    <property type="nucleotide sequence ID" value="NZ_JACBYQ010000001.1"/>
</dbReference>
<comment type="subcellular location">
    <subcellularLocation>
        <location evidence="7">Cytoplasm</location>
    </subcellularLocation>
</comment>
<evidence type="ECO:0000256" key="1">
    <source>
        <dbReference type="ARBA" id="ARBA00005033"/>
    </source>
</evidence>
<keyword evidence="7" id="KW-0963">Cytoplasm</keyword>
<keyword evidence="5 7" id="KW-0808">Transferase</keyword>
<dbReference type="GO" id="GO:0015940">
    <property type="term" value="P:pantothenate biosynthetic process"/>
    <property type="evidence" value="ECO:0007669"/>
    <property type="project" value="UniProtKB-UniRule"/>
</dbReference>
<dbReference type="PANTHER" id="PTHR20881:SF0">
    <property type="entry name" value="3-METHYL-2-OXOBUTANOATE HYDROXYMETHYLTRANSFERASE"/>
    <property type="match status" value="1"/>
</dbReference>
<keyword evidence="12" id="KW-0489">Methyltransferase</keyword>
<dbReference type="PIRSF" id="PIRSF000388">
    <property type="entry name" value="Pantoate_hydroxy_MeTrfase"/>
    <property type="match status" value="1"/>
</dbReference>
<keyword evidence="7 10" id="KW-0460">Magnesium</keyword>
<keyword evidence="4 7" id="KW-0566">Pantothenate biosynthesis</keyword>
<evidence type="ECO:0000256" key="6">
    <source>
        <dbReference type="ARBA" id="ARBA00056497"/>
    </source>
</evidence>
<name>A0A7Y9S4J4_9MICC</name>
<dbReference type="SUPFAM" id="SSF51621">
    <property type="entry name" value="Phosphoenolpyruvate/pyruvate domain"/>
    <property type="match status" value="1"/>
</dbReference>
<feature type="binding site" evidence="7 9">
    <location>
        <position position="111"/>
    </location>
    <ligand>
        <name>3-methyl-2-oxobutanoate</name>
        <dbReference type="ChEBI" id="CHEBI:11851"/>
    </ligand>
</feature>
<feature type="region of interest" description="Disordered" evidence="11">
    <location>
        <begin position="1"/>
        <end position="29"/>
    </location>
</feature>
<reference evidence="12 13" key="1">
    <citation type="submission" date="2020-07" db="EMBL/GenBank/DDBJ databases">
        <title>Sequencing the genomes of 1000 actinobacteria strains.</title>
        <authorList>
            <person name="Klenk H.-P."/>
        </authorList>
    </citation>
    <scope>NUCLEOTIDE SEQUENCE [LARGE SCALE GENOMIC DNA]</scope>
    <source>
        <strain evidence="12 13">DSM 102047</strain>
    </source>
</reference>
<comment type="caution">
    <text evidence="12">The sequence shown here is derived from an EMBL/GenBank/DDBJ whole genome shotgun (WGS) entry which is preliminary data.</text>
</comment>
<accession>A0A7Y9S4J4</accession>
<dbReference type="Gene3D" id="3.20.20.60">
    <property type="entry name" value="Phosphoenolpyruvate-binding domains"/>
    <property type="match status" value="1"/>
</dbReference>
<dbReference type="PANTHER" id="PTHR20881">
    <property type="entry name" value="3-METHYL-2-OXOBUTANOATE HYDROXYMETHYLTRANSFERASE"/>
    <property type="match status" value="1"/>
</dbReference>
<comment type="subunit">
    <text evidence="3 7">Homodecamer; pentamer of dimers.</text>
</comment>
<protein>
    <recommendedName>
        <fullName evidence="7">3-methyl-2-oxobutanoate hydroxymethyltransferase</fullName>
        <ecNumber evidence="7">2.1.2.11</ecNumber>
    </recommendedName>
    <alternativeName>
        <fullName evidence="7">Ketopantoate hydroxymethyltransferase</fullName>
        <shortName evidence="7">KPHMT</shortName>
    </alternativeName>
</protein>
<dbReference type="GO" id="GO:0008168">
    <property type="term" value="F:methyltransferase activity"/>
    <property type="evidence" value="ECO:0007669"/>
    <property type="project" value="UniProtKB-KW"/>
</dbReference>
<dbReference type="InterPro" id="IPR003700">
    <property type="entry name" value="Pantoate_hydroxy_MeTrfase"/>
</dbReference>
<evidence type="ECO:0000256" key="5">
    <source>
        <dbReference type="ARBA" id="ARBA00022679"/>
    </source>
</evidence>
<comment type="pathway">
    <text evidence="1 7">Cofactor biosynthesis; (R)-pantothenate biosynthesis; (R)-pantoate from 3-methyl-2-oxobutanoate: step 1/2.</text>
</comment>
<dbReference type="UniPathway" id="UPA00028">
    <property type="reaction ID" value="UER00003"/>
</dbReference>
<evidence type="ECO:0000313" key="12">
    <source>
        <dbReference type="EMBL" id="NYE93995.1"/>
    </source>
</evidence>
<feature type="binding site" evidence="7 10">
    <location>
        <position position="72"/>
    </location>
    <ligand>
        <name>Mg(2+)</name>
        <dbReference type="ChEBI" id="CHEBI:18420"/>
    </ligand>
</feature>
<dbReference type="CDD" id="cd06557">
    <property type="entry name" value="KPHMT-like"/>
    <property type="match status" value="1"/>
</dbReference>
<keyword evidence="13" id="KW-1185">Reference proteome</keyword>
<feature type="active site" description="Proton acceptor" evidence="7 8">
    <location>
        <position position="209"/>
    </location>
</feature>
<evidence type="ECO:0000256" key="11">
    <source>
        <dbReference type="SAM" id="MobiDB-lite"/>
    </source>
</evidence>
<feature type="compositionally biased region" description="Polar residues" evidence="11">
    <location>
        <begin position="12"/>
        <end position="24"/>
    </location>
</feature>
<dbReference type="EC" id="2.1.2.11" evidence="7"/>
<evidence type="ECO:0000256" key="10">
    <source>
        <dbReference type="PIRSR" id="PIRSR000388-3"/>
    </source>
</evidence>
<evidence type="ECO:0000256" key="2">
    <source>
        <dbReference type="ARBA" id="ARBA00008676"/>
    </source>
</evidence>
<dbReference type="Pfam" id="PF02548">
    <property type="entry name" value="Pantoate_transf"/>
    <property type="match status" value="1"/>
</dbReference>
<comment type="catalytic activity">
    <reaction evidence="7">
        <text>(6R)-5,10-methylene-5,6,7,8-tetrahydrofolate + 3-methyl-2-oxobutanoate + H2O = 2-dehydropantoate + (6S)-5,6,7,8-tetrahydrofolate</text>
        <dbReference type="Rhea" id="RHEA:11824"/>
        <dbReference type="ChEBI" id="CHEBI:11561"/>
        <dbReference type="ChEBI" id="CHEBI:11851"/>
        <dbReference type="ChEBI" id="CHEBI:15377"/>
        <dbReference type="ChEBI" id="CHEBI:15636"/>
        <dbReference type="ChEBI" id="CHEBI:57453"/>
        <dbReference type="EC" id="2.1.2.11"/>
    </reaction>
</comment>
<proteinExistence type="inferred from homology"/>
<evidence type="ECO:0000256" key="8">
    <source>
        <dbReference type="PIRSR" id="PIRSR000388-1"/>
    </source>
</evidence>
<dbReference type="NCBIfam" id="TIGR00222">
    <property type="entry name" value="panB"/>
    <property type="match status" value="1"/>
</dbReference>
<dbReference type="GO" id="GO:0003864">
    <property type="term" value="F:3-methyl-2-oxobutanoate hydroxymethyltransferase activity"/>
    <property type="evidence" value="ECO:0007669"/>
    <property type="project" value="UniProtKB-UniRule"/>
</dbReference>
<evidence type="ECO:0000256" key="3">
    <source>
        <dbReference type="ARBA" id="ARBA00011424"/>
    </source>
</evidence>
<dbReference type="FunFam" id="3.20.20.60:FF:000003">
    <property type="entry name" value="3-methyl-2-oxobutanoate hydroxymethyltransferase"/>
    <property type="match status" value="1"/>
</dbReference>
<dbReference type="GO" id="GO:0032259">
    <property type="term" value="P:methylation"/>
    <property type="evidence" value="ECO:0007669"/>
    <property type="project" value="UniProtKB-KW"/>
</dbReference>
<evidence type="ECO:0000256" key="4">
    <source>
        <dbReference type="ARBA" id="ARBA00022655"/>
    </source>
</evidence>
<dbReference type="NCBIfam" id="NF001452">
    <property type="entry name" value="PRK00311.1"/>
    <property type="match status" value="1"/>
</dbReference>
<dbReference type="HAMAP" id="MF_00156">
    <property type="entry name" value="PanB"/>
    <property type="match status" value="1"/>
</dbReference>
<dbReference type="GO" id="GO:0000287">
    <property type="term" value="F:magnesium ion binding"/>
    <property type="evidence" value="ECO:0007669"/>
    <property type="project" value="TreeGrafter"/>
</dbReference>
<comment type="similarity">
    <text evidence="2 7">Belongs to the PanB family.</text>
</comment>
<evidence type="ECO:0000256" key="7">
    <source>
        <dbReference type="HAMAP-Rule" id="MF_00156"/>
    </source>
</evidence>